<name>A0ABX5X0D4_9GAMM</name>
<reference evidence="1 2" key="1">
    <citation type="submission" date="2019-07" db="EMBL/GenBank/DDBJ databases">
        <title>Shewanella sp. YLB-06 whole genomic sequence.</title>
        <authorList>
            <person name="Yu L."/>
        </authorList>
    </citation>
    <scope>NUCLEOTIDE SEQUENCE [LARGE SCALE GENOMIC DNA]</scope>
    <source>
        <strain evidence="1 2">YLB-06</strain>
    </source>
</reference>
<dbReference type="RefSeq" id="WP_144047169.1">
    <property type="nucleotide sequence ID" value="NZ_CP041614.1"/>
</dbReference>
<proteinExistence type="predicted"/>
<gene>
    <name evidence="1" type="ORF">FM037_18340</name>
</gene>
<protein>
    <submittedName>
        <fullName evidence="1">Uncharacterized protein</fullName>
    </submittedName>
</protein>
<accession>A0ABX5X0D4</accession>
<evidence type="ECO:0000313" key="1">
    <source>
        <dbReference type="EMBL" id="QDO84819.1"/>
    </source>
</evidence>
<dbReference type="Proteomes" id="UP000315947">
    <property type="component" value="Chromosome"/>
</dbReference>
<keyword evidence="2" id="KW-1185">Reference proteome</keyword>
<dbReference type="EMBL" id="CP041614">
    <property type="protein sequence ID" value="QDO84819.1"/>
    <property type="molecule type" value="Genomic_DNA"/>
</dbReference>
<organism evidence="1 2">
    <name type="scientific">Shewanella psychropiezotolerans</name>
    <dbReference type="NCBI Taxonomy" id="2593655"/>
    <lineage>
        <taxon>Bacteria</taxon>
        <taxon>Pseudomonadati</taxon>
        <taxon>Pseudomonadota</taxon>
        <taxon>Gammaproteobacteria</taxon>
        <taxon>Alteromonadales</taxon>
        <taxon>Shewanellaceae</taxon>
        <taxon>Shewanella</taxon>
    </lineage>
</organism>
<evidence type="ECO:0000313" key="2">
    <source>
        <dbReference type="Proteomes" id="UP000315947"/>
    </source>
</evidence>
<sequence length="299" mass="35445">MLFDDALTRIAAIHQQHAIKCFLAIEALKKRFDWTSEEWVQIDNLVYLDEPEFDCAILNSNVIPFDTKTQRRHWILSHGIYPHSYFTMQEWFQSAQTAEVFDYYLEQCLESNQYLGHNITILFAFKESWELVESEKQRLRFIERFCEFVTSTFYGNNFIAYSVEQSFVPDDTPDKYKILKDCLSNPGFWGHHLISLTWVLKKQYELSGDQFNQLISNIQLQCHWRYEDETDRPSIDTRFVGTVSSDVLEAYCRKLLLNSVSNLHQITLSESIVFLFSQEWIKEEERARLIDVLAFFSKS</sequence>